<comment type="caution">
    <text evidence="5">The sequence shown here is derived from an EMBL/GenBank/DDBJ whole genome shotgun (WGS) entry which is preliminary data.</text>
</comment>
<keyword evidence="2" id="KW-0812">Transmembrane</keyword>
<evidence type="ECO:0000256" key="1">
    <source>
        <dbReference type="SAM" id="MobiDB-lite"/>
    </source>
</evidence>
<feature type="domain" description="CAP-associated" evidence="4">
    <location>
        <begin position="72"/>
        <end position="209"/>
    </location>
</feature>
<dbReference type="CDD" id="cd05379">
    <property type="entry name" value="CAP_bacterial"/>
    <property type="match status" value="1"/>
</dbReference>
<feature type="transmembrane region" description="Helical" evidence="2">
    <location>
        <begin position="5"/>
        <end position="23"/>
    </location>
</feature>
<dbReference type="InterPro" id="IPR035940">
    <property type="entry name" value="CAP_sf"/>
</dbReference>
<dbReference type="Gene3D" id="3.40.33.10">
    <property type="entry name" value="CAP"/>
    <property type="match status" value="1"/>
</dbReference>
<gene>
    <name evidence="5" type="ORF">BUZ01_00475</name>
</gene>
<feature type="domain" description="SCP" evidence="3">
    <location>
        <begin position="241"/>
        <end position="344"/>
    </location>
</feature>
<name>A0A2T4SZK3_STAGA</name>
<dbReference type="Proteomes" id="UP000283576">
    <property type="component" value="Unassembled WGS sequence"/>
</dbReference>
<evidence type="ECO:0000256" key="2">
    <source>
        <dbReference type="SAM" id="Phobius"/>
    </source>
</evidence>
<evidence type="ECO:0000313" key="6">
    <source>
        <dbReference type="Proteomes" id="UP000283576"/>
    </source>
</evidence>
<reference evidence="5 6" key="1">
    <citation type="journal article" date="2016" name="Front. Microbiol.">
        <title>Comprehensive Phylogenetic Analysis of Bovine Non-aureus Staphylococci Species Based on Whole-Genome Sequencing.</title>
        <authorList>
            <person name="Naushad S."/>
            <person name="Barkema H.W."/>
            <person name="Luby C."/>
            <person name="Condas L.A."/>
            <person name="Nobrega D.B."/>
            <person name="Carson D.A."/>
            <person name="De Buck J."/>
        </authorList>
    </citation>
    <scope>NUCLEOTIDE SEQUENCE [LARGE SCALE GENOMIC DNA]</scope>
    <source>
        <strain evidence="5 6">SNUC 1388</strain>
    </source>
</reference>
<proteinExistence type="predicted"/>
<dbReference type="SUPFAM" id="SSF55797">
    <property type="entry name" value="PR-1-like"/>
    <property type="match status" value="1"/>
</dbReference>
<dbReference type="Pfam" id="PF14504">
    <property type="entry name" value="CAP_assoc_N"/>
    <property type="match status" value="1"/>
</dbReference>
<keyword evidence="2" id="KW-0472">Membrane</keyword>
<dbReference type="InterPro" id="IPR029410">
    <property type="entry name" value="CAP_assoc"/>
</dbReference>
<sequence>MKKLIIKVIGVLVLICFLIYLFYSPRLKFDVLENPNKNTTKTTQTTQTQDFDKSKNTAENPMPKDGVGTWVGQSLSKLTEKYGQADRVYPYKDNYKNYVFKEKEAYYLVTTKDGIIKSVYATGKKANVEPLHITNNAAHVFEKFSVNPEPTITSNGKKYELELSDTDMKTQSLVKFKNMYAQIYIDQQSNHIVAVRFLDSDALAEFKPYQMVTSKEEKEVKSKHGNAPYAQSSNQLMTLYEITNEMRKLKNTQPLKINNKLAHIASFNLYEATGQDDSAEFTEDALRDQLNAQEVPFTYSSQNVGYDFNDVPTLIHSWLNSDTHRSRMLNAKYNEMGGEVMQGYYTLIFVGEKKKGDDQE</sequence>
<accession>A0A2T4SZK3</accession>
<dbReference type="Pfam" id="PF00188">
    <property type="entry name" value="CAP"/>
    <property type="match status" value="1"/>
</dbReference>
<dbReference type="PANTHER" id="PTHR31157">
    <property type="entry name" value="SCP DOMAIN-CONTAINING PROTEIN"/>
    <property type="match status" value="1"/>
</dbReference>
<dbReference type="PANTHER" id="PTHR31157:SF26">
    <property type="entry name" value="SCP-LIKE EXTRACELLULAR PROTEIN"/>
    <property type="match status" value="1"/>
</dbReference>
<evidence type="ECO:0000313" key="5">
    <source>
        <dbReference type="EMBL" id="RIL44480.1"/>
    </source>
</evidence>
<evidence type="ECO:0000259" key="3">
    <source>
        <dbReference type="Pfam" id="PF00188"/>
    </source>
</evidence>
<keyword evidence="2" id="KW-1133">Transmembrane helix</keyword>
<feature type="region of interest" description="Disordered" evidence="1">
    <location>
        <begin position="34"/>
        <end position="65"/>
    </location>
</feature>
<dbReference type="RefSeq" id="WP_107527859.1">
    <property type="nucleotide sequence ID" value="NZ_JAIBNU010000001.1"/>
</dbReference>
<dbReference type="InterPro" id="IPR014044">
    <property type="entry name" value="CAP_dom"/>
</dbReference>
<dbReference type="AlphaFoldDB" id="A0A2T4SZK3"/>
<protein>
    <submittedName>
        <fullName evidence="5">SCP-like extracellular protein</fullName>
    </submittedName>
</protein>
<feature type="compositionally biased region" description="Low complexity" evidence="1">
    <location>
        <begin position="36"/>
        <end position="49"/>
    </location>
</feature>
<organism evidence="5 6">
    <name type="scientific">Staphylococcus gallinarum</name>
    <dbReference type="NCBI Taxonomy" id="1293"/>
    <lineage>
        <taxon>Bacteria</taxon>
        <taxon>Bacillati</taxon>
        <taxon>Bacillota</taxon>
        <taxon>Bacilli</taxon>
        <taxon>Bacillales</taxon>
        <taxon>Staphylococcaceae</taxon>
        <taxon>Staphylococcus</taxon>
    </lineage>
</organism>
<evidence type="ECO:0000259" key="4">
    <source>
        <dbReference type="Pfam" id="PF14504"/>
    </source>
</evidence>
<dbReference type="EMBL" id="QXRZ01000001">
    <property type="protein sequence ID" value="RIL44480.1"/>
    <property type="molecule type" value="Genomic_DNA"/>
</dbReference>